<evidence type="ECO:0000313" key="8">
    <source>
        <dbReference type="Proteomes" id="UP000241890"/>
    </source>
</evidence>
<keyword evidence="5 6" id="KW-0472">Membrane</keyword>
<evidence type="ECO:0000256" key="5">
    <source>
        <dbReference type="ARBA" id="ARBA00023136"/>
    </source>
</evidence>
<accession>A0A2R5G7C9</accession>
<dbReference type="InParanoid" id="A0A2R5G7C9"/>
<comment type="caution">
    <text evidence="7">The sequence shown here is derived from an EMBL/GenBank/DDBJ whole genome shotgun (WGS) entry which is preliminary data.</text>
</comment>
<sequence>MGCREELDYMDDRKRLRIFGWASGILFSLGWWVFIDAVAQNGYEDDPLNVKAQLYLLGVGTTLSFIMLTCMDWSALAADEYSHHGGLMVRYQTRAFLGFAVVLGLFCIITSIYVLHNVYVNKHGIGGKIPDSTYPGVAILFQCLFIFGAAFVLKLGRTNDDYL</sequence>
<feature type="transmembrane region" description="Helical" evidence="6">
    <location>
        <begin position="16"/>
        <end position="34"/>
    </location>
</feature>
<evidence type="ECO:0000313" key="7">
    <source>
        <dbReference type="EMBL" id="GBG25698.1"/>
    </source>
</evidence>
<dbReference type="Pfam" id="PF05255">
    <property type="entry name" value="UPF0220"/>
    <property type="match status" value="1"/>
</dbReference>
<gene>
    <name evidence="7" type="ORF">FCC1311_019172</name>
</gene>
<dbReference type="InterPro" id="IPR007919">
    <property type="entry name" value="UPF0220"/>
</dbReference>
<dbReference type="AlphaFoldDB" id="A0A2R5G7C9"/>
<evidence type="ECO:0000256" key="2">
    <source>
        <dbReference type="ARBA" id="ARBA00005335"/>
    </source>
</evidence>
<keyword evidence="3 6" id="KW-0812">Transmembrane</keyword>
<feature type="transmembrane region" description="Helical" evidence="6">
    <location>
        <begin position="95"/>
        <end position="114"/>
    </location>
</feature>
<evidence type="ECO:0000256" key="1">
    <source>
        <dbReference type="ARBA" id="ARBA00004141"/>
    </source>
</evidence>
<keyword evidence="4 6" id="KW-1133">Transmembrane helix</keyword>
<feature type="transmembrane region" description="Helical" evidence="6">
    <location>
        <begin position="134"/>
        <end position="153"/>
    </location>
</feature>
<evidence type="ECO:0000256" key="3">
    <source>
        <dbReference type="ARBA" id="ARBA00022692"/>
    </source>
</evidence>
<protein>
    <submittedName>
        <fullName evidence="7">Transmembrane protein 50B</fullName>
    </submittedName>
</protein>
<organism evidence="7 8">
    <name type="scientific">Hondaea fermentalgiana</name>
    <dbReference type="NCBI Taxonomy" id="2315210"/>
    <lineage>
        <taxon>Eukaryota</taxon>
        <taxon>Sar</taxon>
        <taxon>Stramenopiles</taxon>
        <taxon>Bigyra</taxon>
        <taxon>Labyrinthulomycetes</taxon>
        <taxon>Thraustochytrida</taxon>
        <taxon>Thraustochytriidae</taxon>
        <taxon>Hondaea</taxon>
    </lineage>
</organism>
<dbReference type="PANTHER" id="PTHR13180">
    <property type="entry name" value="SMALL MEMBRANE PROTEIN-RELATED"/>
    <property type="match status" value="1"/>
</dbReference>
<evidence type="ECO:0000256" key="4">
    <source>
        <dbReference type="ARBA" id="ARBA00022989"/>
    </source>
</evidence>
<name>A0A2R5G7C9_9STRA</name>
<comment type="subcellular location">
    <subcellularLocation>
        <location evidence="1">Membrane</location>
        <topology evidence="1">Multi-pass membrane protein</topology>
    </subcellularLocation>
</comment>
<dbReference type="EMBL" id="BEYU01000014">
    <property type="protein sequence ID" value="GBG25698.1"/>
    <property type="molecule type" value="Genomic_DNA"/>
</dbReference>
<reference evidence="7 8" key="1">
    <citation type="submission" date="2017-12" db="EMBL/GenBank/DDBJ databases">
        <title>Sequencing, de novo assembly and annotation of complete genome of a new Thraustochytrid species, strain FCC1311.</title>
        <authorList>
            <person name="Sedici K."/>
            <person name="Godart F."/>
            <person name="Aiese Cigliano R."/>
            <person name="Sanseverino W."/>
            <person name="Barakat M."/>
            <person name="Ortet P."/>
            <person name="Marechal E."/>
            <person name="Cagnac O."/>
            <person name="Amato A."/>
        </authorList>
    </citation>
    <scope>NUCLEOTIDE SEQUENCE [LARGE SCALE GENOMIC DNA]</scope>
</reference>
<keyword evidence="8" id="KW-1185">Reference proteome</keyword>
<evidence type="ECO:0000256" key="6">
    <source>
        <dbReference type="SAM" id="Phobius"/>
    </source>
</evidence>
<proteinExistence type="inferred from homology"/>
<comment type="similarity">
    <text evidence="2">Belongs to the UPF0220 family.</text>
</comment>
<dbReference type="GO" id="GO:0016020">
    <property type="term" value="C:membrane"/>
    <property type="evidence" value="ECO:0007669"/>
    <property type="project" value="UniProtKB-SubCell"/>
</dbReference>
<feature type="transmembrane region" description="Helical" evidence="6">
    <location>
        <begin position="54"/>
        <end position="74"/>
    </location>
</feature>
<dbReference type="OrthoDB" id="268928at2759"/>
<dbReference type="Proteomes" id="UP000241890">
    <property type="component" value="Unassembled WGS sequence"/>
</dbReference>